<gene>
    <name evidence="2" type="ORF">Tci_932278</name>
</gene>
<feature type="compositionally biased region" description="Low complexity" evidence="1">
    <location>
        <begin position="15"/>
        <end position="30"/>
    </location>
</feature>
<reference evidence="2" key="1">
    <citation type="journal article" date="2019" name="Sci. Rep.">
        <title>Draft genome of Tanacetum cinerariifolium, the natural source of mosquito coil.</title>
        <authorList>
            <person name="Yamashiro T."/>
            <person name="Shiraishi A."/>
            <person name="Satake H."/>
            <person name="Nakayama K."/>
        </authorList>
    </citation>
    <scope>NUCLEOTIDE SEQUENCE</scope>
</reference>
<organism evidence="2">
    <name type="scientific">Tanacetum cinerariifolium</name>
    <name type="common">Dalmatian daisy</name>
    <name type="synonym">Chrysanthemum cinerariifolium</name>
    <dbReference type="NCBI Taxonomy" id="118510"/>
    <lineage>
        <taxon>Eukaryota</taxon>
        <taxon>Viridiplantae</taxon>
        <taxon>Streptophyta</taxon>
        <taxon>Embryophyta</taxon>
        <taxon>Tracheophyta</taxon>
        <taxon>Spermatophyta</taxon>
        <taxon>Magnoliopsida</taxon>
        <taxon>eudicotyledons</taxon>
        <taxon>Gunneridae</taxon>
        <taxon>Pentapetalae</taxon>
        <taxon>asterids</taxon>
        <taxon>campanulids</taxon>
        <taxon>Asterales</taxon>
        <taxon>Asteraceae</taxon>
        <taxon>Asteroideae</taxon>
        <taxon>Anthemideae</taxon>
        <taxon>Anthemidinae</taxon>
        <taxon>Tanacetum</taxon>
    </lineage>
</organism>
<proteinExistence type="predicted"/>
<feature type="region of interest" description="Disordered" evidence="1">
    <location>
        <begin position="1"/>
        <end position="31"/>
    </location>
</feature>
<accession>A0A699XKI3</accession>
<dbReference type="EMBL" id="BKCJ011876091">
    <property type="protein sequence ID" value="GFD60309.1"/>
    <property type="molecule type" value="Genomic_DNA"/>
</dbReference>
<evidence type="ECO:0000313" key="2">
    <source>
        <dbReference type="EMBL" id="GFD60309.1"/>
    </source>
</evidence>
<comment type="caution">
    <text evidence="2">The sequence shown here is derived from an EMBL/GenBank/DDBJ whole genome shotgun (WGS) entry which is preliminary data.</text>
</comment>
<protein>
    <submittedName>
        <fullName evidence="2">Uncharacterized protein</fullName>
    </submittedName>
</protein>
<evidence type="ECO:0000256" key="1">
    <source>
        <dbReference type="SAM" id="MobiDB-lite"/>
    </source>
</evidence>
<feature type="non-terminal residue" evidence="2">
    <location>
        <position position="1"/>
    </location>
</feature>
<dbReference type="AlphaFoldDB" id="A0A699XKI3"/>
<sequence>PQQGAVHGGYGPGRAAGAAAGEGAAPALGGDVQGAQHLGRVSRFHGRDLHDLAQPHLAARLLRARTRPGPVPHRLGGVAG</sequence>
<feature type="compositionally biased region" description="Gly residues" evidence="1">
    <location>
        <begin position="1"/>
        <end position="14"/>
    </location>
</feature>
<name>A0A699XKI3_TANCI</name>
<feature type="non-terminal residue" evidence="2">
    <location>
        <position position="80"/>
    </location>
</feature>